<name>A0ABP1CME7_9APHY</name>
<evidence type="ECO:0000259" key="3">
    <source>
        <dbReference type="Pfam" id="PF21671"/>
    </source>
</evidence>
<evidence type="ECO:0000313" key="4">
    <source>
        <dbReference type="EMBL" id="CAL1695858.1"/>
    </source>
</evidence>
<feature type="region of interest" description="Disordered" evidence="1">
    <location>
        <begin position="103"/>
        <end position="138"/>
    </location>
</feature>
<feature type="domain" description="Protein CPL1-like" evidence="3">
    <location>
        <begin position="269"/>
        <end position="310"/>
    </location>
</feature>
<keyword evidence="5" id="KW-1185">Reference proteome</keyword>
<keyword evidence="2" id="KW-0732">Signal</keyword>
<feature type="signal peptide" evidence="2">
    <location>
        <begin position="1"/>
        <end position="19"/>
    </location>
</feature>
<gene>
    <name evidence="4" type="ORF">GFSPODELE1_LOCUS920</name>
</gene>
<accession>A0ABP1CME7</accession>
<dbReference type="InterPro" id="IPR048661">
    <property type="entry name" value="CPL1-like"/>
</dbReference>
<reference evidence="5" key="1">
    <citation type="submission" date="2024-04" db="EMBL/GenBank/DDBJ databases">
        <authorList>
            <person name="Shaw F."/>
            <person name="Minotto A."/>
        </authorList>
    </citation>
    <scope>NUCLEOTIDE SEQUENCE [LARGE SCALE GENOMIC DNA]</scope>
</reference>
<feature type="compositionally biased region" description="Pro residues" evidence="1">
    <location>
        <begin position="108"/>
        <end position="133"/>
    </location>
</feature>
<dbReference type="PANTHER" id="PTHR35192">
    <property type="entry name" value="PROTEIN, PUTATIVE-RELATED"/>
    <property type="match status" value="1"/>
</dbReference>
<protein>
    <recommendedName>
        <fullName evidence="3">Protein CPL1-like domain-containing protein</fullName>
    </recommendedName>
</protein>
<evidence type="ECO:0000256" key="1">
    <source>
        <dbReference type="SAM" id="MobiDB-lite"/>
    </source>
</evidence>
<feature type="region of interest" description="Disordered" evidence="1">
    <location>
        <begin position="208"/>
        <end position="240"/>
    </location>
</feature>
<dbReference type="EMBL" id="OZ037944">
    <property type="protein sequence ID" value="CAL1695858.1"/>
    <property type="molecule type" value="Genomic_DNA"/>
</dbReference>
<evidence type="ECO:0000313" key="5">
    <source>
        <dbReference type="Proteomes" id="UP001497453"/>
    </source>
</evidence>
<sequence>MALLSRLLLVALAIPFVLAHNGGDSSSKSDKDCSSGEFYFKDADCCVKRGGQPNPPAPPKDTQCPTNGWNWHSGKQCCVPHNPRDEQPAPQCAQGWNWDGQHLKCTPPTSPPKSTPPSIPPPSTPPPSTPTPSKPGNCDSGSFYFPKKDCCLPQGGQPNPPAPPKGTQCPPSGWSWHSGKGCCVPHSPPGQQPPPQCPKSWDWNDNDLKCYPTPPSTPTPPPSKPSSIPGKPGYGGHYKRHSKSRAVSLCPSGSEACPTKGLTGLSGDYECLDTAVELTSCGGCASTGAGQDCTAIKGAWNVGCDQGSCRGELSRNVKCYHRTELLFSLHLCARIQALSGRQVLHKTLKRHS</sequence>
<dbReference type="Pfam" id="PF21671">
    <property type="entry name" value="CPL1-like"/>
    <property type="match status" value="1"/>
</dbReference>
<dbReference type="InterPro" id="IPR038955">
    <property type="entry name" value="PriA/CPL1_fungi"/>
</dbReference>
<dbReference type="PANTHER" id="PTHR35192:SF2">
    <property type="entry name" value="APPLE DOMAIN-CONTAINING PROTEIN"/>
    <property type="match status" value="1"/>
</dbReference>
<organism evidence="4 5">
    <name type="scientific">Somion occarium</name>
    <dbReference type="NCBI Taxonomy" id="3059160"/>
    <lineage>
        <taxon>Eukaryota</taxon>
        <taxon>Fungi</taxon>
        <taxon>Dikarya</taxon>
        <taxon>Basidiomycota</taxon>
        <taxon>Agaricomycotina</taxon>
        <taxon>Agaricomycetes</taxon>
        <taxon>Polyporales</taxon>
        <taxon>Cerrenaceae</taxon>
        <taxon>Somion</taxon>
    </lineage>
</organism>
<feature type="chain" id="PRO_5045981066" description="Protein CPL1-like domain-containing protein" evidence="2">
    <location>
        <begin position="20"/>
        <end position="352"/>
    </location>
</feature>
<evidence type="ECO:0000256" key="2">
    <source>
        <dbReference type="SAM" id="SignalP"/>
    </source>
</evidence>
<proteinExistence type="predicted"/>
<dbReference type="Proteomes" id="UP001497453">
    <property type="component" value="Chromosome 1"/>
</dbReference>
<feature type="compositionally biased region" description="Pro residues" evidence="1">
    <location>
        <begin position="212"/>
        <end position="224"/>
    </location>
</feature>